<dbReference type="HOGENOM" id="CLU_1635233_0_0_1"/>
<keyword evidence="2" id="KW-1185">Reference proteome</keyword>
<evidence type="ECO:0000313" key="1">
    <source>
        <dbReference type="EMBL" id="EFW20542.1"/>
    </source>
</evidence>
<dbReference type="VEuPathDB" id="FungiDB:CPSG_02385"/>
<dbReference type="AlphaFoldDB" id="E9CZ98"/>
<accession>E9CZ98</accession>
<dbReference type="Proteomes" id="UP000002497">
    <property type="component" value="Unassembled WGS sequence"/>
</dbReference>
<reference evidence="2" key="2">
    <citation type="submission" date="2010-03" db="EMBL/GenBank/DDBJ databases">
        <title>The genome sequence of Coccidioides posadasii strain Silveira.</title>
        <authorList>
            <consortium name="The Broad Institute Genome Sequencing Center for Infectious Disease"/>
            <person name="Neafsey D."/>
            <person name="Orbach M."/>
            <person name="Henn M.R."/>
            <person name="Cole G.T."/>
            <person name="Galgiani J."/>
            <person name="Gardner M.J."/>
            <person name="Kirkland T.N."/>
            <person name="Taylor J.W."/>
            <person name="Young S.K."/>
            <person name="Zeng Q."/>
            <person name="Koehrsen M."/>
            <person name="Alvarado L."/>
            <person name="Berlin A."/>
            <person name="Borenstein D."/>
            <person name="Chapman S.B."/>
            <person name="Chen Z."/>
            <person name="Engels R."/>
            <person name="Freedman E."/>
            <person name="Gellesch M."/>
            <person name="Goldberg J."/>
            <person name="Griggs A."/>
            <person name="Gujja S."/>
            <person name="Heilman E."/>
            <person name="Heiman D."/>
            <person name="Howarth C."/>
            <person name="Jen D."/>
            <person name="Larson L."/>
            <person name="Mehta T."/>
            <person name="Neiman D."/>
            <person name="Park D."/>
            <person name="Pearson M."/>
            <person name="Richards J."/>
            <person name="Roberts A."/>
            <person name="Saif S."/>
            <person name="Shea T."/>
            <person name="Shenoy N."/>
            <person name="Sisk P."/>
            <person name="Stolte C."/>
            <person name="Sykes S."/>
            <person name="Walk T."/>
            <person name="White J."/>
            <person name="Yandava C."/>
            <person name="Haas B."/>
            <person name="Nusbaum C."/>
            <person name="Birren B."/>
        </authorList>
    </citation>
    <scope>NUCLEOTIDE SEQUENCE [LARGE SCALE GENOMIC DNA]</scope>
    <source>
        <strain evidence="2">RMSCC 757 / Silveira</strain>
    </source>
</reference>
<organism evidence="2">
    <name type="scientific">Coccidioides posadasii (strain RMSCC 757 / Silveira)</name>
    <name type="common">Valley fever fungus</name>
    <dbReference type="NCBI Taxonomy" id="443226"/>
    <lineage>
        <taxon>Eukaryota</taxon>
        <taxon>Fungi</taxon>
        <taxon>Dikarya</taxon>
        <taxon>Ascomycota</taxon>
        <taxon>Pezizomycotina</taxon>
        <taxon>Eurotiomycetes</taxon>
        <taxon>Eurotiomycetidae</taxon>
        <taxon>Onygenales</taxon>
        <taxon>Onygenaceae</taxon>
        <taxon>Coccidioides</taxon>
    </lineage>
</organism>
<reference evidence="2" key="1">
    <citation type="journal article" date="2010" name="Genome Res.">
        <title>Population genomic sequencing of Coccidioides fungi reveals recent hybridization and transposon control.</title>
        <authorList>
            <person name="Neafsey D.E."/>
            <person name="Barker B.M."/>
            <person name="Sharpton T.J."/>
            <person name="Stajich J.E."/>
            <person name="Park D.J."/>
            <person name="Whiston E."/>
            <person name="Hung C.-Y."/>
            <person name="McMahan C."/>
            <person name="White J."/>
            <person name="Sykes S."/>
            <person name="Heiman D."/>
            <person name="Young S."/>
            <person name="Zeng Q."/>
            <person name="Abouelleil A."/>
            <person name="Aftuck L."/>
            <person name="Bessette D."/>
            <person name="Brown A."/>
            <person name="FitzGerald M."/>
            <person name="Lui A."/>
            <person name="Macdonald J.P."/>
            <person name="Priest M."/>
            <person name="Orbach M.J."/>
            <person name="Galgiani J.N."/>
            <person name="Kirkland T.N."/>
            <person name="Cole G.T."/>
            <person name="Birren B.W."/>
            <person name="Henn M.R."/>
            <person name="Taylor J.W."/>
            <person name="Rounsley S.D."/>
        </authorList>
    </citation>
    <scope>NUCLEOTIDE SEQUENCE [LARGE SCALE GENOMIC DNA]</scope>
    <source>
        <strain evidence="2">RMSCC 757 / Silveira</strain>
    </source>
</reference>
<protein>
    <submittedName>
        <fullName evidence="1">Uncharacterized protein</fullName>
    </submittedName>
</protein>
<name>E9CZ98_COCPS</name>
<dbReference type="EMBL" id="GL636488">
    <property type="protein sequence ID" value="EFW20542.1"/>
    <property type="molecule type" value="Genomic_DNA"/>
</dbReference>
<evidence type="ECO:0000313" key="2">
    <source>
        <dbReference type="Proteomes" id="UP000002497"/>
    </source>
</evidence>
<proteinExistence type="predicted"/>
<gene>
    <name evidence="1" type="ORF">CPSG_02385</name>
</gene>
<sequence length="162" mass="18567">MGCSAARKRRSEFMQSKLHLLVSCGPEYWDVKETSYYMFRPWTRARIDAHVRSSVVIVKVSVRARCHRIGSLILRTYWSHGAIKLVAILTFGLGLEVSQLGVYAMDHHHSKSQGLWNLLPAVRIVAHTNPSSDPRQRRQGTIAAERKFEHQRAISRSAMWRG</sequence>